<proteinExistence type="inferred from homology"/>
<comment type="similarity">
    <text evidence="1 4">Belongs to the cytochrome P450 family.</text>
</comment>
<protein>
    <submittedName>
        <fullName evidence="5">5-methyl-1-naphthoate 3-hydroxylase</fullName>
    </submittedName>
</protein>
<dbReference type="PANTHER" id="PTHR46696">
    <property type="entry name" value="P450, PUTATIVE (EUROFUNG)-RELATED"/>
    <property type="match status" value="1"/>
</dbReference>
<dbReference type="Pfam" id="PF00067">
    <property type="entry name" value="p450"/>
    <property type="match status" value="1"/>
</dbReference>
<dbReference type="InterPro" id="IPR036396">
    <property type="entry name" value="Cyt_P450_sf"/>
</dbReference>
<dbReference type="GO" id="GO:0004497">
    <property type="term" value="F:monooxygenase activity"/>
    <property type="evidence" value="ECO:0007669"/>
    <property type="project" value="UniProtKB-KW"/>
</dbReference>
<evidence type="ECO:0000313" key="5">
    <source>
        <dbReference type="EMBL" id="KAF7184935.1"/>
    </source>
</evidence>
<accession>A0A8H6R472</accession>
<comment type="caution">
    <text evidence="5">The sequence shown here is derived from an EMBL/GenBank/DDBJ whole genome shotgun (WGS) entry which is preliminary data.</text>
</comment>
<evidence type="ECO:0000256" key="3">
    <source>
        <dbReference type="ARBA" id="ARBA00023004"/>
    </source>
</evidence>
<evidence type="ECO:0000256" key="1">
    <source>
        <dbReference type="ARBA" id="ARBA00010617"/>
    </source>
</evidence>
<dbReference type="InterPro" id="IPR001128">
    <property type="entry name" value="Cyt_P450"/>
</dbReference>
<keyword evidence="4" id="KW-0349">Heme</keyword>
<dbReference type="PRINTS" id="PR00359">
    <property type="entry name" value="BP450"/>
</dbReference>
<sequence length="418" mass="46995">MISRASRVVAKGTAEMATTTKCPFSQNFDIDRSSAVTSNDPKEIYAEYDYLRRKHPVVWTNNYGGYWLLTRYEDVKRAALDSSIYISSVKAVVPSDPRGIRRPPLNFDAPAHTPFRTALERTLKPSRLARIAPALEKHAENELRPLLERGHGDISAEFGASFVAWVEAEWLNLDPDIAPNLAKTAAAWLNAWRMQDAETTVANSTRMYDIARALLEDRRLHPRNPEEDPASSLLLERTADGKPLSEEHLIGCLRQSLVVGVVAPPILIGSICSHLARDKALQKKLRDDESLQPAAIEEFIRLYSPYRGFARTVSSDLDLHGKTIKPKEPITLVYTSANRDPEVFENPNEFVLHRKNIAQHMGFGRGRHRCAGMPLARLAIQTVLRVILRSTHDFDIDGPQEYARMPELGVISCPLRFS</sequence>
<evidence type="ECO:0000313" key="6">
    <source>
        <dbReference type="Proteomes" id="UP000660729"/>
    </source>
</evidence>
<dbReference type="GO" id="GO:0016705">
    <property type="term" value="F:oxidoreductase activity, acting on paired donors, with incorporation or reduction of molecular oxygen"/>
    <property type="evidence" value="ECO:0007669"/>
    <property type="project" value="InterPro"/>
</dbReference>
<dbReference type="Proteomes" id="UP000660729">
    <property type="component" value="Unassembled WGS sequence"/>
</dbReference>
<dbReference type="AlphaFoldDB" id="A0A8H6R472"/>
<keyword evidence="4" id="KW-0560">Oxidoreductase</keyword>
<gene>
    <name evidence="5" type="ORF">HII31_13747</name>
</gene>
<dbReference type="SUPFAM" id="SSF48264">
    <property type="entry name" value="Cytochrome P450"/>
    <property type="match status" value="1"/>
</dbReference>
<keyword evidence="3 4" id="KW-0408">Iron</keyword>
<dbReference type="GO" id="GO:0005506">
    <property type="term" value="F:iron ion binding"/>
    <property type="evidence" value="ECO:0007669"/>
    <property type="project" value="InterPro"/>
</dbReference>
<evidence type="ECO:0000256" key="4">
    <source>
        <dbReference type="RuleBase" id="RU000461"/>
    </source>
</evidence>
<keyword evidence="6" id="KW-1185">Reference proteome</keyword>
<keyword evidence="4" id="KW-0503">Monooxygenase</keyword>
<dbReference type="EMBL" id="JABCIY010000347">
    <property type="protein sequence ID" value="KAF7184935.1"/>
    <property type="molecule type" value="Genomic_DNA"/>
</dbReference>
<dbReference type="PROSITE" id="PS00086">
    <property type="entry name" value="CYTOCHROME_P450"/>
    <property type="match status" value="1"/>
</dbReference>
<name>A0A8H6R472_9PEZI</name>
<dbReference type="GO" id="GO:0020037">
    <property type="term" value="F:heme binding"/>
    <property type="evidence" value="ECO:0007669"/>
    <property type="project" value="InterPro"/>
</dbReference>
<organism evidence="5 6">
    <name type="scientific">Pseudocercospora fuligena</name>
    <dbReference type="NCBI Taxonomy" id="685502"/>
    <lineage>
        <taxon>Eukaryota</taxon>
        <taxon>Fungi</taxon>
        <taxon>Dikarya</taxon>
        <taxon>Ascomycota</taxon>
        <taxon>Pezizomycotina</taxon>
        <taxon>Dothideomycetes</taxon>
        <taxon>Dothideomycetidae</taxon>
        <taxon>Mycosphaerellales</taxon>
        <taxon>Mycosphaerellaceae</taxon>
        <taxon>Pseudocercospora</taxon>
    </lineage>
</organism>
<keyword evidence="2 4" id="KW-0479">Metal-binding</keyword>
<dbReference type="PANTHER" id="PTHR46696:SF6">
    <property type="entry name" value="P450, PUTATIVE (EUROFUNG)-RELATED"/>
    <property type="match status" value="1"/>
</dbReference>
<dbReference type="OrthoDB" id="3945418at2759"/>
<dbReference type="Gene3D" id="1.10.630.10">
    <property type="entry name" value="Cytochrome P450"/>
    <property type="match status" value="1"/>
</dbReference>
<dbReference type="InterPro" id="IPR002397">
    <property type="entry name" value="Cyt_P450_B"/>
</dbReference>
<dbReference type="InterPro" id="IPR017972">
    <property type="entry name" value="Cyt_P450_CS"/>
</dbReference>
<reference evidence="5" key="1">
    <citation type="submission" date="2020-04" db="EMBL/GenBank/DDBJ databases">
        <title>Draft genome resource of the tomato pathogen Pseudocercospora fuligena.</title>
        <authorList>
            <person name="Zaccaron A."/>
        </authorList>
    </citation>
    <scope>NUCLEOTIDE SEQUENCE</scope>
    <source>
        <strain evidence="5">PF001</strain>
    </source>
</reference>
<evidence type="ECO:0000256" key="2">
    <source>
        <dbReference type="ARBA" id="ARBA00022723"/>
    </source>
</evidence>